<evidence type="ECO:0000256" key="1">
    <source>
        <dbReference type="SAM" id="MobiDB-lite"/>
    </source>
</evidence>
<reference evidence="4" key="1">
    <citation type="submission" date="2018-05" db="EMBL/GenBank/DDBJ databases">
        <authorList>
            <person name="Deangelis K."/>
            <person name="Huntemann M."/>
            <person name="Clum A."/>
            <person name="Pillay M."/>
            <person name="Palaniappan K."/>
            <person name="Varghese N."/>
            <person name="Mikhailova N."/>
            <person name="Stamatis D."/>
            <person name="Reddy T."/>
            <person name="Daum C."/>
            <person name="Shapiro N."/>
            <person name="Ivanova N."/>
            <person name="Kyrpides N."/>
            <person name="Woyke T."/>
        </authorList>
    </citation>
    <scope>NUCLEOTIDE SEQUENCE [LARGE SCALE GENOMIC DNA]</scope>
    <source>
        <strain evidence="4">GAS496</strain>
    </source>
</reference>
<dbReference type="PANTHER" id="PTHR43784">
    <property type="entry name" value="GDSL-LIKE LIPASE/ACYLHYDROLASE, PUTATIVE (AFU_ORTHOLOGUE AFUA_2G00820)-RELATED"/>
    <property type="match status" value="1"/>
</dbReference>
<dbReference type="AlphaFoldDB" id="A0A318HKH9"/>
<accession>A0A318HKH9</accession>
<dbReference type="CDD" id="cd01832">
    <property type="entry name" value="SGNH_hydrolase_like_1"/>
    <property type="match status" value="1"/>
</dbReference>
<evidence type="ECO:0000313" key="4">
    <source>
        <dbReference type="Proteomes" id="UP000247781"/>
    </source>
</evidence>
<dbReference type="RefSeq" id="WP_110315141.1">
    <property type="nucleotide sequence ID" value="NZ_QJJU01000003.1"/>
</dbReference>
<protein>
    <submittedName>
        <fullName evidence="3">Lysophospholipase L1-like esterase</fullName>
    </submittedName>
</protein>
<feature type="region of interest" description="Disordered" evidence="1">
    <location>
        <begin position="237"/>
        <end position="256"/>
    </location>
</feature>
<sequence length="256" mass="28019">MSGYSRYVAMGDSQTEGLWDGNDTVGLKGFAHRLAVKINEHYPGLTYANLAVRGRRIRDVVDIQLPKALAMQPDLITVCVGMNDVTRPGPGFDRTLVELDDLHDRLSQSGATVVTTTFPDIARILPAGRLLASRVIEVNESIRTAADRHGFRLVDLYDVPSMAEPDTWSADRVHGSPKGHMLFAAAAAEALGLPGSNHDWARSSPGGGRPSLTSQLYSQVLWTQNMLMPWLWRHARGRSEGDGRGPQRPRLEGLTA</sequence>
<name>A0A318HKH9_9MYCO</name>
<dbReference type="PANTHER" id="PTHR43784:SF2">
    <property type="entry name" value="GDSL-LIKE LIPASE_ACYLHYDROLASE, PUTATIVE (AFU_ORTHOLOGUE AFUA_2G00820)-RELATED"/>
    <property type="match status" value="1"/>
</dbReference>
<dbReference type="InterPro" id="IPR053140">
    <property type="entry name" value="GDSL_Rv0518-like"/>
</dbReference>
<dbReference type="InterPro" id="IPR036514">
    <property type="entry name" value="SGNH_hydro_sf"/>
</dbReference>
<comment type="caution">
    <text evidence="3">The sequence shown here is derived from an EMBL/GenBank/DDBJ whole genome shotgun (WGS) entry which is preliminary data.</text>
</comment>
<proteinExistence type="predicted"/>
<keyword evidence="4" id="KW-1185">Reference proteome</keyword>
<organism evidence="3 4">
    <name type="scientific">Mycolicibacterium moriokaense</name>
    <dbReference type="NCBI Taxonomy" id="39691"/>
    <lineage>
        <taxon>Bacteria</taxon>
        <taxon>Bacillati</taxon>
        <taxon>Actinomycetota</taxon>
        <taxon>Actinomycetes</taxon>
        <taxon>Mycobacteriales</taxon>
        <taxon>Mycobacteriaceae</taxon>
        <taxon>Mycolicibacterium</taxon>
    </lineage>
</organism>
<dbReference type="Gene3D" id="3.40.50.1110">
    <property type="entry name" value="SGNH hydrolase"/>
    <property type="match status" value="1"/>
</dbReference>
<dbReference type="EMBL" id="QJJU01000003">
    <property type="protein sequence ID" value="PXX11052.1"/>
    <property type="molecule type" value="Genomic_DNA"/>
</dbReference>
<feature type="domain" description="SGNH hydrolase-type esterase" evidence="2">
    <location>
        <begin position="9"/>
        <end position="180"/>
    </location>
</feature>
<evidence type="ECO:0000259" key="2">
    <source>
        <dbReference type="Pfam" id="PF13472"/>
    </source>
</evidence>
<dbReference type="OrthoDB" id="3465773at2"/>
<reference evidence="3 4" key="2">
    <citation type="submission" date="2018-06" db="EMBL/GenBank/DDBJ databases">
        <title>Sequencing of bacterial isolates from soil warming experiment in Harvard Forest, Massachusetts, USA.</title>
        <authorList>
            <person name="Deangelis K.PhD."/>
        </authorList>
    </citation>
    <scope>NUCLEOTIDE SEQUENCE [LARGE SCALE GENOMIC DNA]</scope>
    <source>
        <strain evidence="3 4">GAS496</strain>
    </source>
</reference>
<evidence type="ECO:0000313" key="3">
    <source>
        <dbReference type="EMBL" id="PXX11052.1"/>
    </source>
</evidence>
<dbReference type="SUPFAM" id="SSF52266">
    <property type="entry name" value="SGNH hydrolase"/>
    <property type="match status" value="1"/>
</dbReference>
<dbReference type="Pfam" id="PF13472">
    <property type="entry name" value="Lipase_GDSL_2"/>
    <property type="match status" value="1"/>
</dbReference>
<dbReference type="Proteomes" id="UP000247781">
    <property type="component" value="Unassembled WGS sequence"/>
</dbReference>
<dbReference type="InterPro" id="IPR013830">
    <property type="entry name" value="SGNH_hydro"/>
</dbReference>
<gene>
    <name evidence="3" type="ORF">C8E89_103139</name>
</gene>